<gene>
    <name evidence="1" type="ORF">COB20_12080</name>
</gene>
<dbReference type="EMBL" id="NVUL01000067">
    <property type="protein sequence ID" value="PCI75800.1"/>
    <property type="molecule type" value="Genomic_DNA"/>
</dbReference>
<organism evidence="1 2">
    <name type="scientific">SAR86 cluster bacterium</name>
    <dbReference type="NCBI Taxonomy" id="2030880"/>
    <lineage>
        <taxon>Bacteria</taxon>
        <taxon>Pseudomonadati</taxon>
        <taxon>Pseudomonadota</taxon>
        <taxon>Gammaproteobacteria</taxon>
        <taxon>SAR86 cluster</taxon>
    </lineage>
</organism>
<evidence type="ECO:0008006" key="3">
    <source>
        <dbReference type="Google" id="ProtNLM"/>
    </source>
</evidence>
<protein>
    <recommendedName>
        <fullName evidence="3">DUF385 domain-containing protein</fullName>
    </recommendedName>
</protein>
<reference evidence="2" key="1">
    <citation type="submission" date="2017-08" db="EMBL/GenBank/DDBJ databases">
        <title>A dynamic microbial community with high functional redundancy inhabits the cold, oxic subseafloor aquifer.</title>
        <authorList>
            <person name="Tully B.J."/>
            <person name="Wheat C.G."/>
            <person name="Glazer B.T."/>
            <person name="Huber J.A."/>
        </authorList>
    </citation>
    <scope>NUCLEOTIDE SEQUENCE [LARGE SCALE GENOMIC DNA]</scope>
</reference>
<dbReference type="Proteomes" id="UP000218767">
    <property type="component" value="Unassembled WGS sequence"/>
</dbReference>
<proteinExistence type="predicted"/>
<name>A0A2A4WZS1_9GAMM</name>
<comment type="caution">
    <text evidence="1">The sequence shown here is derived from an EMBL/GenBank/DDBJ whole genome shotgun (WGS) entry which is preliminary data.</text>
</comment>
<sequence length="135" mass="15360">MKYLLWAIGVPIGLMLVFLVVQTLASERIEVIDLYTTDESGEMQTTRLWVMDDEGYQYLRVGADGSGWFDRILQNGEIEVGRDGITASYTVVQRPDKSERINDMMQEKYTWGDTFFATMLGSREGSIPLELHPAN</sequence>
<dbReference type="AlphaFoldDB" id="A0A2A4WZS1"/>
<evidence type="ECO:0000313" key="1">
    <source>
        <dbReference type="EMBL" id="PCI75800.1"/>
    </source>
</evidence>
<evidence type="ECO:0000313" key="2">
    <source>
        <dbReference type="Proteomes" id="UP000218767"/>
    </source>
</evidence>
<accession>A0A2A4WZS1</accession>